<dbReference type="InterPro" id="IPR052189">
    <property type="entry name" value="L-asp_N-monooxygenase_NS-form"/>
</dbReference>
<dbReference type="STRING" id="314230.DSM3645_14395"/>
<dbReference type="Pfam" id="PF13454">
    <property type="entry name" value="NAD_binding_9"/>
    <property type="match status" value="1"/>
</dbReference>
<evidence type="ECO:0000313" key="3">
    <source>
        <dbReference type="Proteomes" id="UP000004358"/>
    </source>
</evidence>
<evidence type="ECO:0000313" key="2">
    <source>
        <dbReference type="EMBL" id="EAQ80543.1"/>
    </source>
</evidence>
<dbReference type="SUPFAM" id="SSF51905">
    <property type="entry name" value="FAD/NAD(P)-binding domain"/>
    <property type="match status" value="1"/>
</dbReference>
<dbReference type="Gene3D" id="3.50.50.60">
    <property type="entry name" value="FAD/NAD(P)-binding domain"/>
    <property type="match status" value="1"/>
</dbReference>
<evidence type="ECO:0000259" key="1">
    <source>
        <dbReference type="Pfam" id="PF13454"/>
    </source>
</evidence>
<dbReference type="InterPro" id="IPR036188">
    <property type="entry name" value="FAD/NAD-bd_sf"/>
</dbReference>
<reference evidence="2 3" key="1">
    <citation type="submission" date="2006-02" db="EMBL/GenBank/DDBJ databases">
        <authorList>
            <person name="Amann R."/>
            <person name="Ferriera S."/>
            <person name="Johnson J."/>
            <person name="Kravitz S."/>
            <person name="Halpern A."/>
            <person name="Remington K."/>
            <person name="Beeson K."/>
            <person name="Tran B."/>
            <person name="Rogers Y.-H."/>
            <person name="Friedman R."/>
            <person name="Venter J.C."/>
        </authorList>
    </citation>
    <scope>NUCLEOTIDE SEQUENCE [LARGE SCALE GENOMIC DNA]</scope>
    <source>
        <strain evidence="2 3">DSM 3645</strain>
    </source>
</reference>
<dbReference type="InterPro" id="IPR038732">
    <property type="entry name" value="HpyO/CreE_NAD-binding"/>
</dbReference>
<dbReference type="Proteomes" id="UP000004358">
    <property type="component" value="Unassembled WGS sequence"/>
</dbReference>
<dbReference type="AlphaFoldDB" id="A3ZS85"/>
<comment type="caution">
    <text evidence="2">The sequence shown here is derived from an EMBL/GenBank/DDBJ whole genome shotgun (WGS) entry which is preliminary data.</text>
</comment>
<name>A3ZS85_9BACT</name>
<sequence length="571" mass="63182">MSDAQLASGDSATDLPRDSHSTYSLAIVGCGPRGLYCLESFARVFAQQSLAVPVVITIFEPSRDPGAGNIYAVDQPHFLRMNYANERIDAWRDCQERPKSNLSLVEWLERHHPTLANPDGYSPRAVVGEYLHDCFLQVCDQISESFVVKICRQKVTNVERLESMWKVSTEQDSILVHDVVVTVGHEGWRAPASLPPVDSKRFIKSVFPVDRQLSMACVPPGRRVAVRGFGLTWIDAALALTEGRGGHFVRQQGALCYKPSGAEPAAILPYSRTGRPMLAKPVKTRMTIPSQWDEIWKDGSRQISEVTRPIDQGAFWEKIWKQILDSAAAALQVTSPNAETSATISQWFEWWRTSNFDSRLTLNLMQQSVDVALGRIPPNAPFALGEAWRQLYPALINCINHGGLCEEAWPAFRQIEVEMERLAFGPPAENVRRILALEKVGVVDLSFVSGATLASDAASLRLVTPQNRSDVDLVINAVIPSPLETRSNGPIAAMFQRGILSRQNRHIGFDVDEKGGPTASTHSDAAGLTVFGRVTDGCILGNDTLSRQLHPEIENWAASIVPRLSSWKQRN</sequence>
<dbReference type="EMBL" id="AANZ01000008">
    <property type="protein sequence ID" value="EAQ80543.1"/>
    <property type="molecule type" value="Genomic_DNA"/>
</dbReference>
<dbReference type="PANTHER" id="PTHR40254:SF1">
    <property type="entry name" value="BLR0577 PROTEIN"/>
    <property type="match status" value="1"/>
</dbReference>
<protein>
    <recommendedName>
        <fullName evidence="1">FAD-dependent urate hydroxylase HpyO/Asp monooxygenase CreE-like FAD/NAD(P)-binding domain-containing protein</fullName>
    </recommendedName>
</protein>
<organism evidence="2 3">
    <name type="scientific">Blastopirellula marina DSM 3645</name>
    <dbReference type="NCBI Taxonomy" id="314230"/>
    <lineage>
        <taxon>Bacteria</taxon>
        <taxon>Pseudomonadati</taxon>
        <taxon>Planctomycetota</taxon>
        <taxon>Planctomycetia</taxon>
        <taxon>Pirellulales</taxon>
        <taxon>Pirellulaceae</taxon>
        <taxon>Blastopirellula</taxon>
    </lineage>
</organism>
<proteinExistence type="predicted"/>
<dbReference type="eggNOG" id="COG4529">
    <property type="taxonomic scope" value="Bacteria"/>
</dbReference>
<feature type="domain" description="FAD-dependent urate hydroxylase HpyO/Asp monooxygenase CreE-like FAD/NAD(P)-binding" evidence="1">
    <location>
        <begin position="26"/>
        <end position="185"/>
    </location>
</feature>
<dbReference type="PANTHER" id="PTHR40254">
    <property type="entry name" value="BLR0577 PROTEIN"/>
    <property type="match status" value="1"/>
</dbReference>
<accession>A3ZS85</accession>
<gene>
    <name evidence="2" type="ORF">DSM3645_14395</name>
</gene>
<dbReference type="HOGENOM" id="CLU_034530_0_0_0"/>